<sequence length="449" mass="51804">MEFLSVCVYVLGLVVVVVSGQENDDVPRIPKCCPLGQSIIPQLGCVEKNLTFVPEFKDTEPKIVDLVIGDRCKYGKYRLEPSKDSMDEFYLLPTGYLKLPFHEESELSPDEYCLESFEEPDGTTKVLPLLCFPPPPPDRYWNDFGIKLFRIGCLISIPFLIITMAIYLLIEELRTIHGKILICYSSCLAIAYASLSYVQFEGDTLAQNACISIAFLIQFFFVSSFFWLNVMCFHTWRAMTRSEVFAKKSTSCKRTFFWYSVYGWGCPFVILAISLIMDLTPTIPTSYIIKPNVGLETCWFKDDTAKLSYFYGPISVLLVANVVFFLLTIWYMHVNYKKGPLNNMRDVAIQIMINKRKQIFIESVLLFCAMGLNWVLEVISWLVTSSQYQDTVPQLWIFIDTFNTLHGIIVFLVFVVRDSKVRKLALEKFCFRSQYRSVERHDPQNSNFV</sequence>
<keyword evidence="6" id="KW-0732">Signal</keyword>
<proteinExistence type="predicted"/>
<feature type="transmembrane region" description="Helical" evidence="5">
    <location>
        <begin position="256"/>
        <end position="277"/>
    </location>
</feature>
<dbReference type="InterPro" id="IPR017981">
    <property type="entry name" value="GPCR_2-like_7TM"/>
</dbReference>
<keyword evidence="9" id="KW-1185">Reference proteome</keyword>
<dbReference type="GO" id="GO:0004930">
    <property type="term" value="F:G protein-coupled receptor activity"/>
    <property type="evidence" value="ECO:0007669"/>
    <property type="project" value="InterPro"/>
</dbReference>
<dbReference type="InterPro" id="IPR000832">
    <property type="entry name" value="GPCR_2_secretin-like"/>
</dbReference>
<dbReference type="Proteomes" id="UP001152798">
    <property type="component" value="Chromosome 4"/>
</dbReference>
<feature type="transmembrane region" description="Helical" evidence="5">
    <location>
        <begin position="148"/>
        <end position="169"/>
    </location>
</feature>
<evidence type="ECO:0000256" key="4">
    <source>
        <dbReference type="ARBA" id="ARBA00023136"/>
    </source>
</evidence>
<evidence type="ECO:0000259" key="7">
    <source>
        <dbReference type="PROSITE" id="PS50261"/>
    </source>
</evidence>
<feature type="chain" id="PRO_5040185951" description="G-protein coupled receptors family 2 profile 2 domain-containing protein" evidence="6">
    <location>
        <begin position="21"/>
        <end position="449"/>
    </location>
</feature>
<dbReference type="InterPro" id="IPR052808">
    <property type="entry name" value="GPCR_Mth-like"/>
</dbReference>
<dbReference type="EMBL" id="OV725080">
    <property type="protein sequence ID" value="CAH1398347.1"/>
    <property type="molecule type" value="Genomic_DNA"/>
</dbReference>
<dbReference type="GO" id="GO:0016020">
    <property type="term" value="C:membrane"/>
    <property type="evidence" value="ECO:0007669"/>
    <property type="project" value="UniProtKB-SubCell"/>
</dbReference>
<evidence type="ECO:0000256" key="1">
    <source>
        <dbReference type="ARBA" id="ARBA00004141"/>
    </source>
</evidence>
<feature type="transmembrane region" description="Helical" evidence="5">
    <location>
        <begin position="212"/>
        <end position="236"/>
    </location>
</feature>
<protein>
    <recommendedName>
        <fullName evidence="7">G-protein coupled receptors family 2 profile 2 domain-containing protein</fullName>
    </recommendedName>
</protein>
<dbReference type="PRINTS" id="PR00249">
    <property type="entry name" value="GPCRSECRETIN"/>
</dbReference>
<feature type="signal peptide" evidence="6">
    <location>
        <begin position="1"/>
        <end position="20"/>
    </location>
</feature>
<name>A0A9P0HAE6_NEZVI</name>
<dbReference type="Pfam" id="PF00002">
    <property type="entry name" value="7tm_2"/>
    <property type="match status" value="1"/>
</dbReference>
<keyword evidence="3 5" id="KW-1133">Transmembrane helix</keyword>
<evidence type="ECO:0000256" key="5">
    <source>
        <dbReference type="SAM" id="Phobius"/>
    </source>
</evidence>
<evidence type="ECO:0000313" key="8">
    <source>
        <dbReference type="EMBL" id="CAH1398347.1"/>
    </source>
</evidence>
<keyword evidence="2 5" id="KW-0812">Transmembrane</keyword>
<keyword evidence="4 5" id="KW-0472">Membrane</keyword>
<dbReference type="CDD" id="cd15039">
    <property type="entry name" value="7tmB3_Methuselah-like"/>
    <property type="match status" value="1"/>
</dbReference>
<feature type="transmembrane region" description="Helical" evidence="5">
    <location>
        <begin position="309"/>
        <end position="332"/>
    </location>
</feature>
<organism evidence="8 9">
    <name type="scientific">Nezara viridula</name>
    <name type="common">Southern green stink bug</name>
    <name type="synonym">Cimex viridulus</name>
    <dbReference type="NCBI Taxonomy" id="85310"/>
    <lineage>
        <taxon>Eukaryota</taxon>
        <taxon>Metazoa</taxon>
        <taxon>Ecdysozoa</taxon>
        <taxon>Arthropoda</taxon>
        <taxon>Hexapoda</taxon>
        <taxon>Insecta</taxon>
        <taxon>Pterygota</taxon>
        <taxon>Neoptera</taxon>
        <taxon>Paraneoptera</taxon>
        <taxon>Hemiptera</taxon>
        <taxon>Heteroptera</taxon>
        <taxon>Panheteroptera</taxon>
        <taxon>Pentatomomorpha</taxon>
        <taxon>Pentatomoidea</taxon>
        <taxon>Pentatomidae</taxon>
        <taxon>Pentatominae</taxon>
        <taxon>Nezara</taxon>
    </lineage>
</organism>
<dbReference type="Gene3D" id="1.20.1070.10">
    <property type="entry name" value="Rhodopsin 7-helix transmembrane proteins"/>
    <property type="match status" value="1"/>
</dbReference>
<evidence type="ECO:0000256" key="6">
    <source>
        <dbReference type="SAM" id="SignalP"/>
    </source>
</evidence>
<gene>
    <name evidence="8" type="ORF">NEZAVI_LOCUS8015</name>
</gene>
<evidence type="ECO:0000313" key="9">
    <source>
        <dbReference type="Proteomes" id="UP001152798"/>
    </source>
</evidence>
<reference evidence="8" key="1">
    <citation type="submission" date="2022-01" db="EMBL/GenBank/DDBJ databases">
        <authorList>
            <person name="King R."/>
        </authorList>
    </citation>
    <scope>NUCLEOTIDE SEQUENCE</scope>
</reference>
<feature type="domain" description="G-protein coupled receptors family 2 profile 2" evidence="7">
    <location>
        <begin position="145"/>
        <end position="418"/>
    </location>
</feature>
<evidence type="ECO:0000256" key="2">
    <source>
        <dbReference type="ARBA" id="ARBA00022692"/>
    </source>
</evidence>
<dbReference type="OrthoDB" id="6134459at2759"/>
<dbReference type="PANTHER" id="PTHR46953:SF1">
    <property type="entry name" value="G-PROTEIN COUPLED RECEPTOR MTH-LIKE 1-RELATED"/>
    <property type="match status" value="1"/>
</dbReference>
<evidence type="ECO:0000256" key="3">
    <source>
        <dbReference type="ARBA" id="ARBA00022989"/>
    </source>
</evidence>
<feature type="transmembrane region" description="Helical" evidence="5">
    <location>
        <begin position="181"/>
        <end position="200"/>
    </location>
</feature>
<dbReference type="PANTHER" id="PTHR46953">
    <property type="entry name" value="G-PROTEIN COUPLED RECEPTOR MTH-LIKE 1-RELATED"/>
    <property type="match status" value="1"/>
</dbReference>
<dbReference type="AlphaFoldDB" id="A0A9P0HAE6"/>
<dbReference type="GO" id="GO:0007166">
    <property type="term" value="P:cell surface receptor signaling pathway"/>
    <property type="evidence" value="ECO:0007669"/>
    <property type="project" value="InterPro"/>
</dbReference>
<feature type="transmembrane region" description="Helical" evidence="5">
    <location>
        <begin position="359"/>
        <end position="383"/>
    </location>
</feature>
<dbReference type="PROSITE" id="PS50261">
    <property type="entry name" value="G_PROTEIN_RECEP_F2_4"/>
    <property type="match status" value="1"/>
</dbReference>
<comment type="subcellular location">
    <subcellularLocation>
        <location evidence="1">Membrane</location>
        <topology evidence="1">Multi-pass membrane protein</topology>
    </subcellularLocation>
</comment>
<accession>A0A9P0HAE6</accession>
<feature type="transmembrane region" description="Helical" evidence="5">
    <location>
        <begin position="395"/>
        <end position="416"/>
    </location>
</feature>